<reference evidence="2" key="1">
    <citation type="submission" date="2015-10" db="EMBL/GenBank/DDBJ databases">
        <authorList>
            <person name="Martinez-Garcia P.J."/>
            <person name="Crepeau M.W."/>
            <person name="Puiu D."/>
            <person name="Gonzalez-Ibeas D."/>
            <person name="Whalen J."/>
            <person name="Stevens K."/>
            <person name="Paul R."/>
            <person name="Butterfield T."/>
            <person name="Britton M."/>
            <person name="Reagan R."/>
            <person name="Chakraborty S."/>
            <person name="Walawage S.L."/>
            <person name="Vasquez-Gross H.A."/>
            <person name="Cardeno C."/>
            <person name="Famula R."/>
            <person name="Pratt K."/>
            <person name="Kuruganti S."/>
            <person name="Aradhya M.K."/>
            <person name="Leslie C.A."/>
            <person name="Dandekar A.M."/>
            <person name="Salzberg S.L."/>
            <person name="Wegrzyn J.L."/>
            <person name="Langley C.H."/>
            <person name="Neale D.B."/>
        </authorList>
    </citation>
    <scope>NUCLEOTIDE SEQUENCE</scope>
    <source>
        <tissue evidence="2">Leaves</tissue>
    </source>
</reference>
<accession>A0A833YA82</accession>
<proteinExistence type="predicted"/>
<organism evidence="2 3">
    <name type="scientific">Juglans regia</name>
    <name type="common">English walnut</name>
    <dbReference type="NCBI Taxonomy" id="51240"/>
    <lineage>
        <taxon>Eukaryota</taxon>
        <taxon>Viridiplantae</taxon>
        <taxon>Streptophyta</taxon>
        <taxon>Embryophyta</taxon>
        <taxon>Tracheophyta</taxon>
        <taxon>Spermatophyta</taxon>
        <taxon>Magnoliopsida</taxon>
        <taxon>eudicotyledons</taxon>
        <taxon>Gunneridae</taxon>
        <taxon>Pentapetalae</taxon>
        <taxon>rosids</taxon>
        <taxon>fabids</taxon>
        <taxon>Fagales</taxon>
        <taxon>Juglandaceae</taxon>
        <taxon>Juglans</taxon>
    </lineage>
</organism>
<feature type="compositionally biased region" description="Basic and acidic residues" evidence="1">
    <location>
        <begin position="33"/>
        <end position="46"/>
    </location>
</feature>
<name>A0A833YA82_JUGRE</name>
<dbReference type="EMBL" id="LIHL02000001">
    <property type="protein sequence ID" value="KAF5480733.1"/>
    <property type="molecule type" value="Genomic_DNA"/>
</dbReference>
<reference evidence="2" key="2">
    <citation type="submission" date="2020-03" db="EMBL/GenBank/DDBJ databases">
        <title>Walnut 2.0.</title>
        <authorList>
            <person name="Marrano A."/>
            <person name="Britton M."/>
            <person name="Zimin A.V."/>
            <person name="Zaini P.A."/>
            <person name="Workman R."/>
            <person name="Puiu D."/>
            <person name="Bianco L."/>
            <person name="Allen B.J."/>
            <person name="Troggio M."/>
            <person name="Leslie C.A."/>
            <person name="Timp W."/>
            <person name="Dendekar A."/>
            <person name="Salzberg S.L."/>
            <person name="Neale D.B."/>
        </authorList>
    </citation>
    <scope>NUCLEOTIDE SEQUENCE</scope>
    <source>
        <tissue evidence="2">Leaves</tissue>
    </source>
</reference>
<comment type="caution">
    <text evidence="2">The sequence shown here is derived from an EMBL/GenBank/DDBJ whole genome shotgun (WGS) entry which is preliminary data.</text>
</comment>
<feature type="region of interest" description="Disordered" evidence="1">
    <location>
        <begin position="24"/>
        <end position="112"/>
    </location>
</feature>
<evidence type="ECO:0000313" key="3">
    <source>
        <dbReference type="Proteomes" id="UP000619265"/>
    </source>
</evidence>
<evidence type="ECO:0000256" key="1">
    <source>
        <dbReference type="SAM" id="MobiDB-lite"/>
    </source>
</evidence>
<dbReference type="AlphaFoldDB" id="A0A833YA82"/>
<dbReference type="Proteomes" id="UP000619265">
    <property type="component" value="Unassembled WGS sequence"/>
</dbReference>
<gene>
    <name evidence="2" type="ORF">F2P56_001454</name>
</gene>
<sequence>MFVVAHRVDSVVLVPYDHPLKEQRQNNFLGRENSTDKNDVVSKESVPKNIKGRRQAESSTTVHEWGGGNAPNQLLGGQPESSVKQKDWSSNVGSPGTKAPNQLDDHPLKEQSQNNFLGRENSTDKNGNKYAVSNSLDSAVAMNIIPEGC</sequence>
<dbReference type="Gramene" id="Jr01_15690_p1">
    <property type="protein sequence ID" value="cds.Jr01_15690_p1"/>
    <property type="gene ID" value="Jr01_15690"/>
</dbReference>
<protein>
    <submittedName>
        <fullName evidence="2">Uncharacterized protein</fullName>
    </submittedName>
</protein>
<evidence type="ECO:0000313" key="2">
    <source>
        <dbReference type="EMBL" id="KAF5480733.1"/>
    </source>
</evidence>